<dbReference type="InterPro" id="IPR011429">
    <property type="entry name" value="Cyt_c_Planctomycete-type"/>
</dbReference>
<feature type="transmembrane region" description="Helical" evidence="5">
    <location>
        <begin position="14"/>
        <end position="32"/>
    </location>
</feature>
<dbReference type="Pfam" id="PF07635">
    <property type="entry name" value="PSCyt1"/>
    <property type="match status" value="1"/>
</dbReference>
<keyword evidence="2 4" id="KW-0479">Metal-binding</keyword>
<comment type="caution">
    <text evidence="7">The sequence shown here is derived from an EMBL/GenBank/DDBJ whole genome shotgun (WGS) entry which is preliminary data.</text>
</comment>
<dbReference type="InterPro" id="IPR019251">
    <property type="entry name" value="DUF2231_TM"/>
</dbReference>
<evidence type="ECO:0000256" key="4">
    <source>
        <dbReference type="PROSITE-ProRule" id="PRU00433"/>
    </source>
</evidence>
<keyword evidence="8" id="KW-1185">Reference proteome</keyword>
<evidence type="ECO:0000259" key="6">
    <source>
        <dbReference type="PROSITE" id="PS51007"/>
    </source>
</evidence>
<dbReference type="InterPro" id="IPR036909">
    <property type="entry name" value="Cyt_c-like_dom_sf"/>
</dbReference>
<reference evidence="7 8" key="1">
    <citation type="submission" date="2018-06" db="EMBL/GenBank/DDBJ databases">
        <title>Genomic Encyclopedia of Archaeal and Bacterial Type Strains, Phase II (KMG-II): from individual species to whole genera.</title>
        <authorList>
            <person name="Goeker M."/>
        </authorList>
    </citation>
    <scope>NUCLEOTIDE SEQUENCE [LARGE SCALE GENOMIC DNA]</scope>
    <source>
        <strain evidence="7 8">DSM 19830</strain>
    </source>
</reference>
<dbReference type="Pfam" id="PF09990">
    <property type="entry name" value="DUF2231"/>
    <property type="match status" value="1"/>
</dbReference>
<keyword evidence="5" id="KW-0812">Transmembrane</keyword>
<evidence type="ECO:0000256" key="5">
    <source>
        <dbReference type="SAM" id="Phobius"/>
    </source>
</evidence>
<evidence type="ECO:0000256" key="3">
    <source>
        <dbReference type="ARBA" id="ARBA00023004"/>
    </source>
</evidence>
<dbReference type="EMBL" id="QKZT01000010">
    <property type="protein sequence ID" value="PZX51022.1"/>
    <property type="molecule type" value="Genomic_DNA"/>
</dbReference>
<dbReference type="GO" id="GO:0009055">
    <property type="term" value="F:electron transfer activity"/>
    <property type="evidence" value="ECO:0007669"/>
    <property type="project" value="InterPro"/>
</dbReference>
<sequence length="444" mass="48851">MEDLAIFFGRFHPILVHLPIGFLIMAFLMWVFQKWKKKQAFDQAIAFCLLMGTFSAAMACVAGYLLSTSGGYEGALLSQHMWGGIITTVLAAISYLVFSSDLTRKWPSAIASGLMILMFGGLNFTGHIGGSLTHGSDFLTEYAPIIGSRANQLPPPASMDEVVLFGHVIQPILQEKCISCHRTDKLKGGLSLENLVAIKKGGESGSLFFTASEKTSELIRRIHLPESDEEMMPPKGKSQLTADEIGLLEAWIQAGEDFDKPLISYGNDSIQNLAGTYLGLIDSSHSGKESTYALTAVDSMTLVQIRETGIVIRELLAGSYRYDVSIPPSVLANQNLSEMLKKLEGIKDNIIWLNISNLGLEDVQLGDLVAMKNLEKLRLEKNQLSDQSVSLLAKFPKLQVVNLYGNELTDACLPSFEQFKQLKTVYVWQTKITAKQLGEVEFIG</sequence>
<dbReference type="AlphaFoldDB" id="A0A2W7SJW9"/>
<keyword evidence="3 4" id="KW-0408">Iron</keyword>
<dbReference type="InterPro" id="IPR032675">
    <property type="entry name" value="LRR_dom_sf"/>
</dbReference>
<keyword evidence="5" id="KW-0472">Membrane</keyword>
<dbReference type="Gene3D" id="3.80.10.10">
    <property type="entry name" value="Ribonuclease Inhibitor"/>
    <property type="match status" value="1"/>
</dbReference>
<evidence type="ECO:0000313" key="8">
    <source>
        <dbReference type="Proteomes" id="UP000248882"/>
    </source>
</evidence>
<dbReference type="SUPFAM" id="SSF52047">
    <property type="entry name" value="RNI-like"/>
    <property type="match status" value="1"/>
</dbReference>
<dbReference type="PANTHER" id="PTHR35889:SF3">
    <property type="entry name" value="F-BOX DOMAIN-CONTAINING PROTEIN"/>
    <property type="match status" value="1"/>
</dbReference>
<keyword evidence="5" id="KW-1133">Transmembrane helix</keyword>
<feature type="transmembrane region" description="Helical" evidence="5">
    <location>
        <begin position="110"/>
        <end position="130"/>
    </location>
</feature>
<dbReference type="PROSITE" id="PS51007">
    <property type="entry name" value="CYTC"/>
    <property type="match status" value="1"/>
</dbReference>
<evidence type="ECO:0000256" key="2">
    <source>
        <dbReference type="ARBA" id="ARBA00022723"/>
    </source>
</evidence>
<organism evidence="7 8">
    <name type="scientific">Algoriphagus chordae</name>
    <dbReference type="NCBI Taxonomy" id="237019"/>
    <lineage>
        <taxon>Bacteria</taxon>
        <taxon>Pseudomonadati</taxon>
        <taxon>Bacteroidota</taxon>
        <taxon>Cytophagia</taxon>
        <taxon>Cytophagales</taxon>
        <taxon>Cyclobacteriaceae</taxon>
        <taxon>Algoriphagus</taxon>
    </lineage>
</organism>
<evidence type="ECO:0000313" key="7">
    <source>
        <dbReference type="EMBL" id="PZX51022.1"/>
    </source>
</evidence>
<keyword evidence="1 4" id="KW-0349">Heme</keyword>
<feature type="transmembrane region" description="Helical" evidence="5">
    <location>
        <begin position="44"/>
        <end position="67"/>
    </location>
</feature>
<dbReference type="GO" id="GO:0020037">
    <property type="term" value="F:heme binding"/>
    <property type="evidence" value="ECO:0007669"/>
    <property type="project" value="InterPro"/>
</dbReference>
<accession>A0A2W7SJW9</accession>
<dbReference type="GO" id="GO:0046872">
    <property type="term" value="F:metal ion binding"/>
    <property type="evidence" value="ECO:0007669"/>
    <property type="project" value="UniProtKB-KW"/>
</dbReference>
<dbReference type="Proteomes" id="UP000248882">
    <property type="component" value="Unassembled WGS sequence"/>
</dbReference>
<feature type="domain" description="Cytochrome c" evidence="6">
    <location>
        <begin position="156"/>
        <end position="256"/>
    </location>
</feature>
<proteinExistence type="predicted"/>
<gene>
    <name evidence="7" type="ORF">LV85_02565</name>
</gene>
<evidence type="ECO:0000256" key="1">
    <source>
        <dbReference type="ARBA" id="ARBA00022617"/>
    </source>
</evidence>
<protein>
    <submittedName>
        <fullName evidence="7">Putative membrane protein</fullName>
    </submittedName>
</protein>
<dbReference type="InterPro" id="IPR009056">
    <property type="entry name" value="Cyt_c-like_dom"/>
</dbReference>
<feature type="transmembrane region" description="Helical" evidence="5">
    <location>
        <begin position="79"/>
        <end position="98"/>
    </location>
</feature>
<name>A0A2W7SJW9_9BACT</name>
<dbReference type="SUPFAM" id="SSF46626">
    <property type="entry name" value="Cytochrome c"/>
    <property type="match status" value="1"/>
</dbReference>
<dbReference type="PANTHER" id="PTHR35889">
    <property type="entry name" value="CYCLOINULO-OLIGOSACCHARIDE FRUCTANOTRANSFERASE-RELATED"/>
    <property type="match status" value="1"/>
</dbReference>